<reference evidence="2 3" key="1">
    <citation type="journal article" date="2020" name="Mol. Biol. Evol.">
        <title>Interspecific Gene Flow and the Evolution of Specialization in Black and White Rhinoceros.</title>
        <authorList>
            <person name="Moodley Y."/>
            <person name="Westbury M.V."/>
            <person name="Russo I.M."/>
            <person name="Gopalakrishnan S."/>
            <person name="Rakotoarivelo A."/>
            <person name="Olsen R.A."/>
            <person name="Prost S."/>
            <person name="Tunstall T."/>
            <person name="Ryder O.A."/>
            <person name="Dalen L."/>
            <person name="Bruford M.W."/>
        </authorList>
    </citation>
    <scope>NUCLEOTIDE SEQUENCE [LARGE SCALE GENOMIC DNA]</scope>
    <source>
        <strain evidence="2">SBR-YM</strain>
        <tissue evidence="2">Skin</tissue>
    </source>
</reference>
<gene>
    <name evidence="2" type="ORF">HPG69_017432</name>
</gene>
<organism evidence="2 3">
    <name type="scientific">Diceros bicornis minor</name>
    <name type="common">South-central black rhinoceros</name>
    <dbReference type="NCBI Taxonomy" id="77932"/>
    <lineage>
        <taxon>Eukaryota</taxon>
        <taxon>Metazoa</taxon>
        <taxon>Chordata</taxon>
        <taxon>Craniata</taxon>
        <taxon>Vertebrata</taxon>
        <taxon>Euteleostomi</taxon>
        <taxon>Mammalia</taxon>
        <taxon>Eutheria</taxon>
        <taxon>Laurasiatheria</taxon>
        <taxon>Perissodactyla</taxon>
        <taxon>Rhinocerotidae</taxon>
        <taxon>Diceros</taxon>
    </lineage>
</organism>
<evidence type="ECO:0000256" key="1">
    <source>
        <dbReference type="SAM" id="MobiDB-lite"/>
    </source>
</evidence>
<protein>
    <submittedName>
        <fullName evidence="2">Uncharacterized protein</fullName>
    </submittedName>
</protein>
<feature type="region of interest" description="Disordered" evidence="1">
    <location>
        <begin position="1"/>
        <end position="28"/>
    </location>
</feature>
<comment type="caution">
    <text evidence="2">The sequence shown here is derived from an EMBL/GenBank/DDBJ whole genome shotgun (WGS) entry which is preliminary data.</text>
</comment>
<evidence type="ECO:0000313" key="2">
    <source>
        <dbReference type="EMBL" id="KAF5917540.1"/>
    </source>
</evidence>
<dbReference type="AlphaFoldDB" id="A0A7J7EP08"/>
<dbReference type="Proteomes" id="UP000551758">
    <property type="component" value="Unassembled WGS sequence"/>
</dbReference>
<proteinExistence type="predicted"/>
<sequence>MDSLCQDDWHQRGQNGEASHQRRGRAGDFPSTLRKLLHAVDVPSFNKAPSSRPQQTGYKPLSYFGPKTTFPCCSKRPWIQAQGGFRVEEEKGKEKDLPVSSHQIPDDSRSHYSGLTSVGDGLALLTQRWIKQLLRSRQDLRCTGVTTSPLAHTQLHWAAWLPRWVPAEGRAGLSRSVSSSEAEALPPFKQTARMSCMGRS</sequence>
<dbReference type="EMBL" id="JACDTQ010002544">
    <property type="protein sequence ID" value="KAF5917540.1"/>
    <property type="molecule type" value="Genomic_DNA"/>
</dbReference>
<accession>A0A7J7EP08</accession>
<name>A0A7J7EP08_DICBM</name>
<evidence type="ECO:0000313" key="3">
    <source>
        <dbReference type="Proteomes" id="UP000551758"/>
    </source>
</evidence>
<keyword evidence="3" id="KW-1185">Reference proteome</keyword>
<feature type="region of interest" description="Disordered" evidence="1">
    <location>
        <begin position="89"/>
        <end position="112"/>
    </location>
</feature>